<keyword evidence="3" id="KW-0731">Sigma factor</keyword>
<dbReference type="PANTHER" id="PTHR43133">
    <property type="entry name" value="RNA POLYMERASE ECF-TYPE SIGMA FACTO"/>
    <property type="match status" value="1"/>
</dbReference>
<dbReference type="NCBIfam" id="TIGR02943">
    <property type="entry name" value="Sig70_famx1"/>
    <property type="match status" value="1"/>
</dbReference>
<evidence type="ECO:0000259" key="7">
    <source>
        <dbReference type="Pfam" id="PF08281"/>
    </source>
</evidence>
<accession>A0A4Z0F9Q5</accession>
<organism evidence="8 9">
    <name type="scientific">Candidatus Macondimonas diazotrophica</name>
    <dbReference type="NCBI Taxonomy" id="2305248"/>
    <lineage>
        <taxon>Bacteria</taxon>
        <taxon>Pseudomonadati</taxon>
        <taxon>Pseudomonadota</taxon>
        <taxon>Gammaproteobacteria</taxon>
        <taxon>Chromatiales</taxon>
        <taxon>Ectothiorhodospiraceae</taxon>
        <taxon>Candidatus Macondimonas</taxon>
    </lineage>
</organism>
<evidence type="ECO:0000256" key="1">
    <source>
        <dbReference type="ARBA" id="ARBA00010641"/>
    </source>
</evidence>
<dbReference type="GO" id="GO:0016987">
    <property type="term" value="F:sigma factor activity"/>
    <property type="evidence" value="ECO:0007669"/>
    <property type="project" value="UniProtKB-KW"/>
</dbReference>
<dbReference type="PANTHER" id="PTHR43133:SF8">
    <property type="entry name" value="RNA POLYMERASE SIGMA FACTOR HI_1459-RELATED"/>
    <property type="match status" value="1"/>
</dbReference>
<dbReference type="GO" id="GO:0006352">
    <property type="term" value="P:DNA-templated transcription initiation"/>
    <property type="evidence" value="ECO:0007669"/>
    <property type="project" value="InterPro"/>
</dbReference>
<dbReference type="InterPro" id="IPR013324">
    <property type="entry name" value="RNA_pol_sigma_r3/r4-like"/>
</dbReference>
<dbReference type="AlphaFoldDB" id="A0A4Z0F9Q5"/>
<dbReference type="OrthoDB" id="9803470at2"/>
<comment type="caution">
    <text evidence="8">The sequence shown here is derived from an EMBL/GenBank/DDBJ whole genome shotgun (WGS) entry which is preliminary data.</text>
</comment>
<reference evidence="8 9" key="1">
    <citation type="journal article" date="2019" name="ISME J.">
        <title>Candidatus Macondimonas diazotrophica, a novel gammaproteobacterial genus dominating crude-oil-contaminated coastal sediments.</title>
        <authorList>
            <person name="Karthikeyan S."/>
            <person name="Konstantinidis K."/>
        </authorList>
    </citation>
    <scope>NUCLEOTIDE SEQUENCE [LARGE SCALE GENOMIC DNA]</scope>
    <source>
        <strain evidence="8 9">KTK01</strain>
    </source>
</reference>
<keyword evidence="2" id="KW-0805">Transcription regulation</keyword>
<evidence type="ECO:0000259" key="6">
    <source>
        <dbReference type="Pfam" id="PF04542"/>
    </source>
</evidence>
<dbReference type="Gene3D" id="1.10.10.10">
    <property type="entry name" value="Winged helix-like DNA-binding domain superfamily/Winged helix DNA-binding domain"/>
    <property type="match status" value="1"/>
</dbReference>
<dbReference type="Pfam" id="PF04542">
    <property type="entry name" value="Sigma70_r2"/>
    <property type="match status" value="1"/>
</dbReference>
<dbReference type="InterPro" id="IPR036388">
    <property type="entry name" value="WH-like_DNA-bd_sf"/>
</dbReference>
<dbReference type="InterPro" id="IPR013249">
    <property type="entry name" value="RNA_pol_sigma70_r4_t2"/>
</dbReference>
<sequence>MSSPDAPFEAPDYLQDPAFIADLRRRMLKFAHLQLGDAHLAEDVVQEALVSALKNVAGYRGQAAFKTWMFGILKHKIIDALRQRRRWVEPSRVSDDEAGGDEWLDQLFDETGHWRAEELPRKWGDPEGSFQDDQFWQIFAVCLDGLPPRQGRAFMMREFLGLDADEMCKVLGISQTNLHVTLHRARLRLRECLENRWFGEAQPC</sequence>
<evidence type="ECO:0000256" key="5">
    <source>
        <dbReference type="ARBA" id="ARBA00023163"/>
    </source>
</evidence>
<evidence type="ECO:0000313" key="9">
    <source>
        <dbReference type="Proteomes" id="UP000297890"/>
    </source>
</evidence>
<protein>
    <submittedName>
        <fullName evidence="8">Sigma-70 family RNA polymerase sigma factor</fullName>
    </submittedName>
</protein>
<dbReference type="RefSeq" id="WP_135281445.1">
    <property type="nucleotide sequence ID" value="NZ_SRIO01000005.1"/>
</dbReference>
<keyword evidence="4" id="KW-0238">DNA-binding</keyword>
<dbReference type="GO" id="GO:0003677">
    <property type="term" value="F:DNA binding"/>
    <property type="evidence" value="ECO:0007669"/>
    <property type="project" value="UniProtKB-KW"/>
</dbReference>
<evidence type="ECO:0000313" key="8">
    <source>
        <dbReference type="EMBL" id="TFZ83145.1"/>
    </source>
</evidence>
<gene>
    <name evidence="8" type="ORF">E4680_05800</name>
</gene>
<feature type="domain" description="RNA polymerase sigma factor 70 region 4 type 2" evidence="7">
    <location>
        <begin position="139"/>
        <end position="189"/>
    </location>
</feature>
<feature type="domain" description="RNA polymerase sigma-70 region 2" evidence="6">
    <location>
        <begin position="20"/>
        <end position="86"/>
    </location>
</feature>
<dbReference type="Gene3D" id="1.10.1740.10">
    <property type="match status" value="1"/>
</dbReference>
<dbReference type="Proteomes" id="UP000297890">
    <property type="component" value="Unassembled WGS sequence"/>
</dbReference>
<dbReference type="CDD" id="cd06171">
    <property type="entry name" value="Sigma70_r4"/>
    <property type="match status" value="1"/>
</dbReference>
<dbReference type="Pfam" id="PF08281">
    <property type="entry name" value="Sigma70_r4_2"/>
    <property type="match status" value="1"/>
</dbReference>
<dbReference type="InterPro" id="IPR014289">
    <property type="entry name" value="RNA_pol_sigma-24-rel"/>
</dbReference>
<keyword evidence="5" id="KW-0804">Transcription</keyword>
<keyword evidence="9" id="KW-1185">Reference proteome</keyword>
<evidence type="ECO:0000256" key="4">
    <source>
        <dbReference type="ARBA" id="ARBA00023125"/>
    </source>
</evidence>
<dbReference type="InterPro" id="IPR007627">
    <property type="entry name" value="RNA_pol_sigma70_r2"/>
</dbReference>
<evidence type="ECO:0000256" key="2">
    <source>
        <dbReference type="ARBA" id="ARBA00023015"/>
    </source>
</evidence>
<dbReference type="SUPFAM" id="SSF88659">
    <property type="entry name" value="Sigma3 and sigma4 domains of RNA polymerase sigma factors"/>
    <property type="match status" value="1"/>
</dbReference>
<evidence type="ECO:0000256" key="3">
    <source>
        <dbReference type="ARBA" id="ARBA00023082"/>
    </source>
</evidence>
<dbReference type="EMBL" id="SRIO01000005">
    <property type="protein sequence ID" value="TFZ83145.1"/>
    <property type="molecule type" value="Genomic_DNA"/>
</dbReference>
<proteinExistence type="inferred from homology"/>
<comment type="similarity">
    <text evidence="1">Belongs to the sigma-70 factor family. ECF subfamily.</text>
</comment>
<dbReference type="NCBIfam" id="TIGR02937">
    <property type="entry name" value="sigma70-ECF"/>
    <property type="match status" value="1"/>
</dbReference>
<dbReference type="InterPro" id="IPR039425">
    <property type="entry name" value="RNA_pol_sigma-70-like"/>
</dbReference>
<dbReference type="InterPro" id="IPR013325">
    <property type="entry name" value="RNA_pol_sigma_r2"/>
</dbReference>
<dbReference type="InterPro" id="IPR014284">
    <property type="entry name" value="RNA_pol_sigma-70_dom"/>
</dbReference>
<name>A0A4Z0F9Q5_9GAMM</name>
<dbReference type="SUPFAM" id="SSF88946">
    <property type="entry name" value="Sigma2 domain of RNA polymerase sigma factors"/>
    <property type="match status" value="1"/>
</dbReference>